<dbReference type="SMART" id="SM00267">
    <property type="entry name" value="GGDEF"/>
    <property type="match status" value="1"/>
</dbReference>
<evidence type="ECO:0000256" key="1">
    <source>
        <dbReference type="SAM" id="Phobius"/>
    </source>
</evidence>
<dbReference type="RefSeq" id="WP_198099829.1">
    <property type="nucleotide sequence ID" value="NZ_JAEDAL010000002.1"/>
</dbReference>
<gene>
    <name evidence="3" type="ORF">I7X43_04990</name>
</gene>
<feature type="transmembrane region" description="Helical" evidence="1">
    <location>
        <begin position="166"/>
        <end position="186"/>
    </location>
</feature>
<dbReference type="Pfam" id="PF00990">
    <property type="entry name" value="GGDEF"/>
    <property type="match status" value="1"/>
</dbReference>
<dbReference type="Pfam" id="PF20973">
    <property type="entry name" value="VUPS"/>
    <property type="match status" value="1"/>
</dbReference>
<reference evidence="3" key="1">
    <citation type="submission" date="2020-12" db="EMBL/GenBank/DDBJ databases">
        <title>The genome sequence of Inhella sp. 4Y17.</title>
        <authorList>
            <person name="Liu Y."/>
        </authorList>
    </citation>
    <scope>NUCLEOTIDE SEQUENCE</scope>
    <source>
        <strain evidence="3">4Y10</strain>
    </source>
</reference>
<dbReference type="InterPro" id="IPR043128">
    <property type="entry name" value="Rev_trsase/Diguanyl_cyclase"/>
</dbReference>
<dbReference type="PANTHER" id="PTHR46663:SF2">
    <property type="entry name" value="GGDEF DOMAIN-CONTAINING PROTEIN"/>
    <property type="match status" value="1"/>
</dbReference>
<feature type="domain" description="GGDEF" evidence="2">
    <location>
        <begin position="286"/>
        <end position="420"/>
    </location>
</feature>
<feature type="transmembrane region" description="Helical" evidence="1">
    <location>
        <begin position="92"/>
        <end position="113"/>
    </location>
</feature>
<feature type="transmembrane region" description="Helical" evidence="1">
    <location>
        <begin position="60"/>
        <end position="80"/>
    </location>
</feature>
<proteinExistence type="predicted"/>
<dbReference type="EMBL" id="JAEDAL010000002">
    <property type="protein sequence ID" value="MBH9552203.1"/>
    <property type="molecule type" value="Genomic_DNA"/>
</dbReference>
<evidence type="ECO:0000313" key="3">
    <source>
        <dbReference type="EMBL" id="MBH9552203.1"/>
    </source>
</evidence>
<dbReference type="InterPro" id="IPR000160">
    <property type="entry name" value="GGDEF_dom"/>
</dbReference>
<dbReference type="PROSITE" id="PS50887">
    <property type="entry name" value="GGDEF"/>
    <property type="match status" value="1"/>
</dbReference>
<sequence>MTTLALLLALATSLFALCMGALALQRALGWGPLMLVMGALEGLKIFVLTPTVIDFPGVGAMRLGSVLSYMNALTVVQVVYLRGGLGAARQLVWTLAGVSAAFALLGPLLTNLLSAPEIRQPLHIDVEVLNSSARVEAIGNGLLIIGLSASVLLVNAFQRLNWGRWLSLFLTLLIVSAVDSVLFIAFALGSEIFTFHMVLSAVQGKSLMAVAFASLAWLSLVILRRDHGEPRTVLPGRELLAFLSFQRQLGQIEAQLLRDPLTEVYNRRYLEQVVPDLLHLDQMRQLPTSLVLVHVRSVGVANETYGRAVGDRVLAHAARCLELAVRRNDVVIRDHGATFVVVLPGTLGADAMQAAQQVLERLKAQPIALAKGAPIEVDACAGLAVAPDDGDDLGSLLVTARQRLEMARSDGAGQVVGLLG</sequence>
<dbReference type="Gene3D" id="3.30.70.270">
    <property type="match status" value="1"/>
</dbReference>
<dbReference type="InterPro" id="IPR029787">
    <property type="entry name" value="Nucleotide_cyclase"/>
</dbReference>
<dbReference type="Proteomes" id="UP000620139">
    <property type="component" value="Unassembled WGS sequence"/>
</dbReference>
<feature type="transmembrane region" description="Helical" evidence="1">
    <location>
        <begin position="133"/>
        <end position="154"/>
    </location>
</feature>
<dbReference type="NCBIfam" id="TIGR00254">
    <property type="entry name" value="GGDEF"/>
    <property type="match status" value="1"/>
</dbReference>
<comment type="caution">
    <text evidence="3">The sequence shown here is derived from an EMBL/GenBank/DDBJ whole genome shotgun (WGS) entry which is preliminary data.</text>
</comment>
<keyword evidence="1" id="KW-0812">Transmembrane</keyword>
<feature type="transmembrane region" description="Helical" evidence="1">
    <location>
        <begin position="206"/>
        <end position="223"/>
    </location>
</feature>
<dbReference type="PANTHER" id="PTHR46663">
    <property type="entry name" value="DIGUANYLATE CYCLASE DGCT-RELATED"/>
    <property type="match status" value="1"/>
</dbReference>
<dbReference type="InterPro" id="IPR048533">
    <property type="entry name" value="VUPS"/>
</dbReference>
<evidence type="ECO:0000313" key="4">
    <source>
        <dbReference type="Proteomes" id="UP000620139"/>
    </source>
</evidence>
<dbReference type="AlphaFoldDB" id="A0A931IY85"/>
<protein>
    <submittedName>
        <fullName evidence="3">GGDEF domain-containing protein</fullName>
    </submittedName>
</protein>
<accession>A0A931IY85</accession>
<keyword evidence="4" id="KW-1185">Reference proteome</keyword>
<dbReference type="CDD" id="cd01949">
    <property type="entry name" value="GGDEF"/>
    <property type="match status" value="1"/>
</dbReference>
<evidence type="ECO:0000259" key="2">
    <source>
        <dbReference type="PROSITE" id="PS50887"/>
    </source>
</evidence>
<dbReference type="SUPFAM" id="SSF55073">
    <property type="entry name" value="Nucleotide cyclase"/>
    <property type="match status" value="1"/>
</dbReference>
<name>A0A931IY85_9BURK</name>
<keyword evidence="1" id="KW-0472">Membrane</keyword>
<keyword evidence="1" id="KW-1133">Transmembrane helix</keyword>
<dbReference type="InterPro" id="IPR052163">
    <property type="entry name" value="DGC-Regulatory_Protein"/>
</dbReference>
<organism evidence="3 4">
    <name type="scientific">Inhella gelatinilytica</name>
    <dbReference type="NCBI Taxonomy" id="2795030"/>
    <lineage>
        <taxon>Bacteria</taxon>
        <taxon>Pseudomonadati</taxon>
        <taxon>Pseudomonadota</taxon>
        <taxon>Betaproteobacteria</taxon>
        <taxon>Burkholderiales</taxon>
        <taxon>Sphaerotilaceae</taxon>
        <taxon>Inhella</taxon>
    </lineage>
</organism>